<evidence type="ECO:0000313" key="2">
    <source>
        <dbReference type="Proteomes" id="UP001292094"/>
    </source>
</evidence>
<dbReference type="EMBL" id="JAWZYT010000773">
    <property type="protein sequence ID" value="KAK4319220.1"/>
    <property type="molecule type" value="Genomic_DNA"/>
</dbReference>
<organism evidence="1 2">
    <name type="scientific">Petrolisthes manimaculis</name>
    <dbReference type="NCBI Taxonomy" id="1843537"/>
    <lineage>
        <taxon>Eukaryota</taxon>
        <taxon>Metazoa</taxon>
        <taxon>Ecdysozoa</taxon>
        <taxon>Arthropoda</taxon>
        <taxon>Crustacea</taxon>
        <taxon>Multicrustacea</taxon>
        <taxon>Malacostraca</taxon>
        <taxon>Eumalacostraca</taxon>
        <taxon>Eucarida</taxon>
        <taxon>Decapoda</taxon>
        <taxon>Pleocyemata</taxon>
        <taxon>Anomura</taxon>
        <taxon>Galatheoidea</taxon>
        <taxon>Porcellanidae</taxon>
        <taxon>Petrolisthes</taxon>
    </lineage>
</organism>
<comment type="caution">
    <text evidence="1">The sequence shown here is derived from an EMBL/GenBank/DDBJ whole genome shotgun (WGS) entry which is preliminary data.</text>
</comment>
<evidence type="ECO:0000313" key="1">
    <source>
        <dbReference type="EMBL" id="KAK4319220.1"/>
    </source>
</evidence>
<name>A0AAE1UHD0_9EUCA</name>
<sequence>MNWTPTPPQPTRTSVPSDKPYHHVYQTSLKPYGRTEVEKGIVLFIPNILCKRKINQLHISSSQHWWLTAVAAWDGPSVSVYY</sequence>
<accession>A0AAE1UHD0</accession>
<gene>
    <name evidence="1" type="ORF">Pmani_009847</name>
</gene>
<dbReference type="AlphaFoldDB" id="A0AAE1UHD0"/>
<keyword evidence="2" id="KW-1185">Reference proteome</keyword>
<reference evidence="1" key="1">
    <citation type="submission" date="2023-11" db="EMBL/GenBank/DDBJ databases">
        <title>Genome assemblies of two species of porcelain crab, Petrolisthes cinctipes and Petrolisthes manimaculis (Anomura: Porcellanidae).</title>
        <authorList>
            <person name="Angst P."/>
        </authorList>
    </citation>
    <scope>NUCLEOTIDE SEQUENCE</scope>
    <source>
        <strain evidence="1">PB745_02</strain>
        <tissue evidence="1">Gill</tissue>
    </source>
</reference>
<dbReference type="Proteomes" id="UP001292094">
    <property type="component" value="Unassembled WGS sequence"/>
</dbReference>
<protein>
    <submittedName>
        <fullName evidence="1">Uncharacterized protein</fullName>
    </submittedName>
</protein>
<proteinExistence type="predicted"/>